<name>A0A8I2YC28_9AGAM</name>
<dbReference type="Pfam" id="PF17667">
    <property type="entry name" value="Pkinase_fungal"/>
    <property type="match status" value="2"/>
</dbReference>
<dbReference type="OrthoDB" id="2692985at2759"/>
<dbReference type="SUPFAM" id="SSF56112">
    <property type="entry name" value="Protein kinase-like (PK-like)"/>
    <property type="match status" value="1"/>
</dbReference>
<organism evidence="3 4">
    <name type="scientific">Boletus reticuloceps</name>
    <dbReference type="NCBI Taxonomy" id="495285"/>
    <lineage>
        <taxon>Eukaryota</taxon>
        <taxon>Fungi</taxon>
        <taxon>Dikarya</taxon>
        <taxon>Basidiomycota</taxon>
        <taxon>Agaricomycotina</taxon>
        <taxon>Agaricomycetes</taxon>
        <taxon>Agaricomycetidae</taxon>
        <taxon>Boletales</taxon>
        <taxon>Boletineae</taxon>
        <taxon>Boletaceae</taxon>
        <taxon>Boletoideae</taxon>
        <taxon>Boletus</taxon>
    </lineage>
</organism>
<dbReference type="PANTHER" id="PTHR38248">
    <property type="entry name" value="FUNK1 6"/>
    <property type="match status" value="1"/>
</dbReference>
<evidence type="ECO:0000259" key="2">
    <source>
        <dbReference type="Pfam" id="PF17667"/>
    </source>
</evidence>
<dbReference type="AlphaFoldDB" id="A0A8I2YC28"/>
<comment type="caution">
    <text evidence="3">The sequence shown here is derived from an EMBL/GenBank/DDBJ whole genome shotgun (WGS) entry which is preliminary data.</text>
</comment>
<dbReference type="EMBL" id="JAGFBS010000102">
    <property type="protein sequence ID" value="KAG6369163.1"/>
    <property type="molecule type" value="Genomic_DNA"/>
</dbReference>
<protein>
    <recommendedName>
        <fullName evidence="2">Fungal-type protein kinase domain-containing protein</fullName>
    </recommendedName>
</protein>
<feature type="domain" description="Fungal-type protein kinase" evidence="2">
    <location>
        <begin position="438"/>
        <end position="606"/>
    </location>
</feature>
<feature type="compositionally biased region" description="Basic residues" evidence="1">
    <location>
        <begin position="799"/>
        <end position="818"/>
    </location>
</feature>
<evidence type="ECO:0000313" key="3">
    <source>
        <dbReference type="EMBL" id="KAG6369163.1"/>
    </source>
</evidence>
<reference evidence="3" key="1">
    <citation type="submission" date="2021-03" db="EMBL/GenBank/DDBJ databases">
        <title>Evolutionary innovations through gain and loss of genes in the ectomycorrhizal Boletales.</title>
        <authorList>
            <person name="Wu G."/>
            <person name="Miyauchi S."/>
            <person name="Morin E."/>
            <person name="Yang Z.-L."/>
            <person name="Xu J."/>
            <person name="Martin F.M."/>
        </authorList>
    </citation>
    <scope>NUCLEOTIDE SEQUENCE</scope>
    <source>
        <strain evidence="3">BR01</strain>
    </source>
</reference>
<keyword evidence="4" id="KW-1185">Reference proteome</keyword>
<dbReference type="PANTHER" id="PTHR38248:SF2">
    <property type="entry name" value="FUNK1 11"/>
    <property type="match status" value="1"/>
</dbReference>
<gene>
    <name evidence="3" type="ORF">JVT61DRAFT_1391</name>
</gene>
<feature type="compositionally biased region" description="Polar residues" evidence="1">
    <location>
        <begin position="765"/>
        <end position="798"/>
    </location>
</feature>
<accession>A0A8I2YC28</accession>
<proteinExistence type="predicted"/>
<feature type="domain" description="Fungal-type protein kinase" evidence="2">
    <location>
        <begin position="178"/>
        <end position="357"/>
    </location>
</feature>
<evidence type="ECO:0000256" key="1">
    <source>
        <dbReference type="SAM" id="MobiDB-lite"/>
    </source>
</evidence>
<sequence length="833" mass="92623">MSKRVFASVDDIRGSALRIKHSNREFAGWTTSAATRLAETTYKYDPLRSSLKIDLADATHDKIKAALEEGLMLEPERLNLSDLLDKARERWLPTSAKGADIPLLMKRLTEDGLYLNRNWAARSGFPQTFSPQETAECEISWALFFNNIMNKIASAHGETTTPRQWVYHGNSYVEARRKPDIILAKSSFSLSSEVPTSWNDVLMVCEVKHSMTLHSEAEKQVHDKAWFMMSSQVDRASVLAFTMCGTCLTVYIFSRNGCFSTEPVDVHTSPELLIEFLALSSFSSTDWLGYDHSFAYPGSNQVKFNGVWHTIISVLFHSQGIGGRGTRVLLVLPPGEDQVPFIIKDTHHSPGSPSDGELHRLLLDPMRTKLPMRKGMPSKLDNDGLDELEARGRDLFGNDWEGNHVPVLPVVRHEEDVPLAGLEEIVLGLADQGSFMRHLRTAFNECTMGISWFSCAREFIDCFAGAVLAHALGYHKQAVLHCDISDTNVWVVLRMVKPSLNHDRTEDNASLWTSAFLDAVAPCKPADAGDDWYPKRCGMLGDWGFAQDLSLTPDAESSRCLTGTFPFQAIRILKARQGSTDDTDKLPFHPVHQDLESFFWVLWILCVNIGGPFCQSALRSDTPARSIIPDWAQPGPCGSTPSRVAVSKCSLIRWTTSDCLSDYFGKYPSIVAGLGKLWDRFQWQGPNKPTENQMTHLEFLEILAGMREGINATNDPYPSPEVITAARDRYRCNLARGCPVLLADNMTRMSQKAIYRSQRSQINPAATHSLHNTASSNSLKRSRSTATRDVGESSISNVKRSRASSGRKPRGGRGRSRTQKGEVTKAAGTSSAS</sequence>
<dbReference type="InterPro" id="IPR011009">
    <property type="entry name" value="Kinase-like_dom_sf"/>
</dbReference>
<feature type="region of interest" description="Disordered" evidence="1">
    <location>
        <begin position="765"/>
        <end position="833"/>
    </location>
</feature>
<evidence type="ECO:0000313" key="4">
    <source>
        <dbReference type="Proteomes" id="UP000683000"/>
    </source>
</evidence>
<dbReference type="InterPro" id="IPR040976">
    <property type="entry name" value="Pkinase_fungal"/>
</dbReference>
<dbReference type="Proteomes" id="UP000683000">
    <property type="component" value="Unassembled WGS sequence"/>
</dbReference>